<dbReference type="InterPro" id="IPR052954">
    <property type="entry name" value="GPCR-Ligand_Int"/>
</dbReference>
<keyword evidence="4 6" id="KW-0472">Membrane</keyword>
<feature type="compositionally biased region" description="Basic residues" evidence="5">
    <location>
        <begin position="311"/>
        <end position="320"/>
    </location>
</feature>
<feature type="transmembrane region" description="Helical" evidence="6">
    <location>
        <begin position="44"/>
        <end position="68"/>
    </location>
</feature>
<comment type="subcellular location">
    <subcellularLocation>
        <location evidence="1">Membrane</location>
    </subcellularLocation>
</comment>
<evidence type="ECO:0000313" key="9">
    <source>
        <dbReference type="Proteomes" id="UP000276133"/>
    </source>
</evidence>
<proteinExistence type="predicted"/>
<organism evidence="8 9">
    <name type="scientific">Brachionus plicatilis</name>
    <name type="common">Marine rotifer</name>
    <name type="synonym">Brachionus muelleri</name>
    <dbReference type="NCBI Taxonomy" id="10195"/>
    <lineage>
        <taxon>Eukaryota</taxon>
        <taxon>Metazoa</taxon>
        <taxon>Spiralia</taxon>
        <taxon>Gnathifera</taxon>
        <taxon>Rotifera</taxon>
        <taxon>Eurotatoria</taxon>
        <taxon>Monogononta</taxon>
        <taxon>Pseudotrocha</taxon>
        <taxon>Ploima</taxon>
        <taxon>Brachionidae</taxon>
        <taxon>Brachionus</taxon>
    </lineage>
</organism>
<feature type="transmembrane region" description="Helical" evidence="6">
    <location>
        <begin position="80"/>
        <end position="99"/>
    </location>
</feature>
<dbReference type="AlphaFoldDB" id="A0A3M7RA87"/>
<dbReference type="SUPFAM" id="SSF81321">
    <property type="entry name" value="Family A G protein-coupled receptor-like"/>
    <property type="match status" value="1"/>
</dbReference>
<dbReference type="EMBL" id="REGN01003880">
    <property type="protein sequence ID" value="RNA20314.1"/>
    <property type="molecule type" value="Genomic_DNA"/>
</dbReference>
<dbReference type="InterPro" id="IPR017452">
    <property type="entry name" value="GPCR_Rhodpsn_7TM"/>
</dbReference>
<evidence type="ECO:0000256" key="3">
    <source>
        <dbReference type="ARBA" id="ARBA00022989"/>
    </source>
</evidence>
<keyword evidence="3 6" id="KW-1133">Transmembrane helix</keyword>
<evidence type="ECO:0000313" key="8">
    <source>
        <dbReference type="EMBL" id="RNA20314.1"/>
    </source>
</evidence>
<dbReference type="PANTHER" id="PTHR46641">
    <property type="entry name" value="FMRFAMIDE RECEPTOR-RELATED"/>
    <property type="match status" value="1"/>
</dbReference>
<feature type="domain" description="G-protein coupled receptors family 1 profile" evidence="7">
    <location>
        <begin position="59"/>
        <end position="527"/>
    </location>
</feature>
<evidence type="ECO:0000256" key="5">
    <source>
        <dbReference type="SAM" id="MobiDB-lite"/>
    </source>
</evidence>
<protein>
    <submittedName>
        <fullName evidence="8">Neuromedin-U receptor 1-like</fullName>
    </submittedName>
</protein>
<sequence length="697" mass="79654">MNVSLIQDDTMAPNRQLTLNSTGPDFFYKTLFKLYQDVKQMREVYIYAGSLITVLGVILNLLCIYIFYKSKIFKNSSFPYYVYIISVTDTINIFLRFVVPQLIEKIIRYNLHTNYNVSADQVNQEKYDKYTSKITSEYHCSIFFYVYNSFTLISVWLMVAVSLERLVVIKFTLQTKHMIKLRAVLILGTIFVSVFVFNLFDLAPGLYLKPQWYANLTLLCEREDVEDKNPNPSLIYKQIGALTFNSDHFALARLLLQSIIPFLFVLVFNSMIIHNFKKIKLAARGRGKSNSTVSVNSLSGNSSAPNGRSARSLRPKRHKQLNQNKFQLQIPHRSPDFSISSRSPSPNMSAPLTPVTPTSFVSALNLAPSKSSYLMPPEHNNGSMTPTSTNSSANLSDATTTNLTSSTCVNQNAHSSDKLSMMISSVLPSKKHVGTTTSNSARVSFKRRAHKLKLNRETDIMLIVLSFSILLSQLPFTIASYLIYYRNIFKDMYDDLKSIYLNARSPMLLYIIRLLEMCYFSLNFVFYVTLSPSLRKELKKNLPKKIQFWTGTLTKCFSMLSRSDSAKSESDAKKNEKQNLYGEYLSKIRSVSPVQRPSYLNTRPKRFRKKFPNVEPESTSNKITIIIDNMYDDDEEIKVDRMQIGSDKIEASEARVLDKSKRLFNLSSPSCLNSLSSSKQVVDPHVDRKKLEKVAYL</sequence>
<gene>
    <name evidence="8" type="ORF">BpHYR1_014487</name>
</gene>
<accession>A0A3M7RA87</accession>
<reference evidence="8 9" key="1">
    <citation type="journal article" date="2018" name="Sci. Rep.">
        <title>Genomic signatures of local adaptation to the degree of environmental predictability in rotifers.</title>
        <authorList>
            <person name="Franch-Gras L."/>
            <person name="Hahn C."/>
            <person name="Garcia-Roger E.M."/>
            <person name="Carmona M.J."/>
            <person name="Serra M."/>
            <person name="Gomez A."/>
        </authorList>
    </citation>
    <scope>NUCLEOTIDE SEQUENCE [LARGE SCALE GENOMIC DNA]</scope>
    <source>
        <strain evidence="8">HYR1</strain>
    </source>
</reference>
<feature type="transmembrane region" description="Helical" evidence="6">
    <location>
        <begin position="254"/>
        <end position="276"/>
    </location>
</feature>
<keyword evidence="8" id="KW-0675">Receptor</keyword>
<dbReference type="Proteomes" id="UP000276133">
    <property type="component" value="Unassembled WGS sequence"/>
</dbReference>
<feature type="transmembrane region" description="Helical" evidence="6">
    <location>
        <begin position="183"/>
        <end position="200"/>
    </location>
</feature>
<dbReference type="GO" id="GO:0016020">
    <property type="term" value="C:membrane"/>
    <property type="evidence" value="ECO:0007669"/>
    <property type="project" value="UniProtKB-SubCell"/>
</dbReference>
<feature type="transmembrane region" description="Helical" evidence="6">
    <location>
        <begin position="507"/>
        <end position="530"/>
    </location>
</feature>
<dbReference type="Gene3D" id="1.20.1070.10">
    <property type="entry name" value="Rhodopsin 7-helix transmembrane proteins"/>
    <property type="match status" value="2"/>
</dbReference>
<dbReference type="PROSITE" id="PS50262">
    <property type="entry name" value="G_PROTEIN_RECEP_F1_2"/>
    <property type="match status" value="1"/>
</dbReference>
<keyword evidence="9" id="KW-1185">Reference proteome</keyword>
<feature type="region of interest" description="Disordered" evidence="5">
    <location>
        <begin position="292"/>
        <end position="354"/>
    </location>
</feature>
<keyword evidence="2 6" id="KW-0812">Transmembrane</keyword>
<feature type="transmembrane region" description="Helical" evidence="6">
    <location>
        <begin position="142"/>
        <end position="163"/>
    </location>
</feature>
<name>A0A3M7RA87_BRAPC</name>
<feature type="compositionally biased region" description="Polar residues" evidence="5">
    <location>
        <begin position="292"/>
        <end position="306"/>
    </location>
</feature>
<feature type="compositionally biased region" description="Low complexity" evidence="5">
    <location>
        <begin position="336"/>
        <end position="351"/>
    </location>
</feature>
<evidence type="ECO:0000256" key="2">
    <source>
        <dbReference type="ARBA" id="ARBA00022692"/>
    </source>
</evidence>
<feature type="compositionally biased region" description="Polar residues" evidence="5">
    <location>
        <begin position="380"/>
        <end position="406"/>
    </location>
</feature>
<comment type="caution">
    <text evidence="8">The sequence shown here is derived from an EMBL/GenBank/DDBJ whole genome shotgun (WGS) entry which is preliminary data.</text>
</comment>
<evidence type="ECO:0000256" key="4">
    <source>
        <dbReference type="ARBA" id="ARBA00023136"/>
    </source>
</evidence>
<feature type="region of interest" description="Disordered" evidence="5">
    <location>
        <begin position="371"/>
        <end position="406"/>
    </location>
</feature>
<dbReference type="OrthoDB" id="10400130at2759"/>
<evidence type="ECO:0000256" key="6">
    <source>
        <dbReference type="SAM" id="Phobius"/>
    </source>
</evidence>
<feature type="transmembrane region" description="Helical" evidence="6">
    <location>
        <begin position="460"/>
        <end position="484"/>
    </location>
</feature>
<evidence type="ECO:0000259" key="7">
    <source>
        <dbReference type="PROSITE" id="PS50262"/>
    </source>
</evidence>
<dbReference type="PANTHER" id="PTHR46641:SF25">
    <property type="entry name" value="CNMAMIDE RECEPTOR-RELATED"/>
    <property type="match status" value="1"/>
</dbReference>
<evidence type="ECO:0000256" key="1">
    <source>
        <dbReference type="ARBA" id="ARBA00004370"/>
    </source>
</evidence>